<gene>
    <name evidence="12" type="ORF">RJ640_011793</name>
</gene>
<feature type="transmembrane region" description="Helical" evidence="10">
    <location>
        <begin position="80"/>
        <end position="99"/>
    </location>
</feature>
<evidence type="ECO:0000256" key="3">
    <source>
        <dbReference type="ARBA" id="ARBA00022538"/>
    </source>
</evidence>
<proteinExistence type="inferred from homology"/>
<evidence type="ECO:0000313" key="13">
    <source>
        <dbReference type="Proteomes" id="UP001187471"/>
    </source>
</evidence>
<dbReference type="PANTHER" id="PTHR32468">
    <property type="entry name" value="CATION/H + ANTIPORTER"/>
    <property type="match status" value="1"/>
</dbReference>
<keyword evidence="13" id="KW-1185">Reference proteome</keyword>
<dbReference type="InterPro" id="IPR006153">
    <property type="entry name" value="Cation/H_exchanger_TM"/>
</dbReference>
<dbReference type="GO" id="GO:1902600">
    <property type="term" value="P:proton transmembrane transport"/>
    <property type="evidence" value="ECO:0007669"/>
    <property type="project" value="InterPro"/>
</dbReference>
<comment type="similarity">
    <text evidence="9">Belongs to the monovalent cation:proton antiporter 2 (CPA2) transporter (TC 2.A.37) family. CHX (TC 2.A.37.4) subfamily.</text>
</comment>
<dbReference type="EMBL" id="JAVXUO010000418">
    <property type="protein sequence ID" value="KAK2992354.1"/>
    <property type="molecule type" value="Genomic_DNA"/>
</dbReference>
<dbReference type="Pfam" id="PF00999">
    <property type="entry name" value="Na_H_Exchanger"/>
    <property type="match status" value="1"/>
</dbReference>
<evidence type="ECO:0000256" key="4">
    <source>
        <dbReference type="ARBA" id="ARBA00022692"/>
    </source>
</evidence>
<keyword evidence="4 10" id="KW-0812">Transmembrane</keyword>
<feature type="transmembrane region" description="Helical" evidence="10">
    <location>
        <begin position="250"/>
        <end position="272"/>
    </location>
</feature>
<evidence type="ECO:0000256" key="1">
    <source>
        <dbReference type="ARBA" id="ARBA00004141"/>
    </source>
</evidence>
<keyword evidence="8 10" id="KW-0472">Membrane</keyword>
<dbReference type="InterPro" id="IPR038770">
    <property type="entry name" value="Na+/solute_symporter_sf"/>
</dbReference>
<evidence type="ECO:0000256" key="5">
    <source>
        <dbReference type="ARBA" id="ARBA00022958"/>
    </source>
</evidence>
<keyword evidence="6 10" id="KW-1133">Transmembrane helix</keyword>
<evidence type="ECO:0000256" key="7">
    <source>
        <dbReference type="ARBA" id="ARBA00023065"/>
    </source>
</evidence>
<name>A0AA88UP73_9ASTE</name>
<feature type="transmembrane region" description="Helical" evidence="10">
    <location>
        <begin position="184"/>
        <end position="209"/>
    </location>
</feature>
<comment type="subcellular location">
    <subcellularLocation>
        <location evidence="1">Membrane</location>
        <topology evidence="1">Multi-pass membrane protein</topology>
    </subcellularLocation>
</comment>
<dbReference type="Proteomes" id="UP001187471">
    <property type="component" value="Unassembled WGS sequence"/>
</dbReference>
<reference evidence="12" key="1">
    <citation type="submission" date="2022-12" db="EMBL/GenBank/DDBJ databases">
        <title>Draft genome assemblies for two species of Escallonia (Escalloniales).</title>
        <authorList>
            <person name="Chanderbali A."/>
            <person name="Dervinis C."/>
            <person name="Anghel I."/>
            <person name="Soltis D."/>
            <person name="Soltis P."/>
            <person name="Zapata F."/>
        </authorList>
    </citation>
    <scope>NUCLEOTIDE SEQUENCE</scope>
    <source>
        <strain evidence="12">UCBG92.1500</strain>
        <tissue evidence="12">Leaf</tissue>
    </source>
</reference>
<evidence type="ECO:0000256" key="2">
    <source>
        <dbReference type="ARBA" id="ARBA00022448"/>
    </source>
</evidence>
<feature type="transmembrane region" description="Helical" evidence="10">
    <location>
        <begin position="48"/>
        <end position="68"/>
    </location>
</feature>
<dbReference type="AlphaFoldDB" id="A0AA88UP73"/>
<evidence type="ECO:0000256" key="6">
    <source>
        <dbReference type="ARBA" id="ARBA00022989"/>
    </source>
</evidence>
<dbReference type="GO" id="GO:0012505">
    <property type="term" value="C:endomembrane system"/>
    <property type="evidence" value="ECO:0007669"/>
    <property type="project" value="TreeGrafter"/>
</dbReference>
<dbReference type="GO" id="GO:0016020">
    <property type="term" value="C:membrane"/>
    <property type="evidence" value="ECO:0007669"/>
    <property type="project" value="UniProtKB-SubCell"/>
</dbReference>
<evidence type="ECO:0000256" key="10">
    <source>
        <dbReference type="SAM" id="Phobius"/>
    </source>
</evidence>
<keyword evidence="3" id="KW-0633">Potassium transport</keyword>
<evidence type="ECO:0000256" key="9">
    <source>
        <dbReference type="ARBA" id="ARBA00038341"/>
    </source>
</evidence>
<dbReference type="Gene3D" id="1.20.1530.20">
    <property type="match status" value="1"/>
</dbReference>
<dbReference type="PANTHER" id="PTHR32468:SF143">
    <property type="entry name" value="CATION_H(+) ANTIPORTER 15-LIKE"/>
    <property type="match status" value="1"/>
</dbReference>
<comment type="caution">
    <text evidence="12">The sequence shown here is derived from an EMBL/GenBank/DDBJ whole genome shotgun (WGS) entry which is preliminary data.</text>
</comment>
<evidence type="ECO:0000256" key="8">
    <source>
        <dbReference type="ARBA" id="ARBA00023136"/>
    </source>
</evidence>
<organism evidence="12 13">
    <name type="scientific">Escallonia rubra</name>
    <dbReference type="NCBI Taxonomy" id="112253"/>
    <lineage>
        <taxon>Eukaryota</taxon>
        <taxon>Viridiplantae</taxon>
        <taxon>Streptophyta</taxon>
        <taxon>Embryophyta</taxon>
        <taxon>Tracheophyta</taxon>
        <taxon>Spermatophyta</taxon>
        <taxon>Magnoliopsida</taxon>
        <taxon>eudicotyledons</taxon>
        <taxon>Gunneridae</taxon>
        <taxon>Pentapetalae</taxon>
        <taxon>asterids</taxon>
        <taxon>campanulids</taxon>
        <taxon>Escalloniales</taxon>
        <taxon>Escalloniaceae</taxon>
        <taxon>Escallonia</taxon>
    </lineage>
</organism>
<keyword evidence="2" id="KW-0813">Transport</keyword>
<dbReference type="GO" id="GO:0006813">
    <property type="term" value="P:potassium ion transport"/>
    <property type="evidence" value="ECO:0007669"/>
    <property type="project" value="UniProtKB-KW"/>
</dbReference>
<dbReference type="GO" id="GO:0015297">
    <property type="term" value="F:antiporter activity"/>
    <property type="evidence" value="ECO:0007669"/>
    <property type="project" value="InterPro"/>
</dbReference>
<feature type="transmembrane region" description="Helical" evidence="10">
    <location>
        <begin position="105"/>
        <end position="131"/>
    </location>
</feature>
<dbReference type="InterPro" id="IPR050794">
    <property type="entry name" value="CPA2_transporter"/>
</dbReference>
<feature type="transmembrane region" description="Helical" evidence="10">
    <location>
        <begin position="151"/>
        <end position="172"/>
    </location>
</feature>
<feature type="transmembrane region" description="Helical" evidence="10">
    <location>
        <begin position="329"/>
        <end position="348"/>
    </location>
</feature>
<sequence>MVNQNLFNGTVVPIMVKSLRPGVLLSCFAAQVEVDNGTWYQVNPLDQALPIFIVQLILITTVSKLAIVVNKYFKSVRQPLIVAEILAGVALGNSGLGMWKTKNSYVGALFNIDRVLLLETFGNLGLIYYWFLLGLEMDVTTHTLHRIGKKAYAIALSGAVISFVTGLGLYRFCLPYSQSFSKGFLFWGVALSVTGLPALTEVLASLKLLHSDVGRTAMSVALVNGIFSWVSLTVVIVVSTHSILIALCRLAAMTIFILFCVFAIRPAIIWVLQRTDGDEYSEGAICIILAGVLACGLATDLIGVTSLVGAFVFGLIIPHDVLGNRFVVAVQGFVADFLMPVWFTLCGFRTHAMSLKVLSWWKVCTTVTVACIIKPATTLVVSYFCDLPLHEGISLALMLNTKGLTALVALTAGDQEMVLSVSVFLCLSLCVSVRVCE</sequence>
<protein>
    <recommendedName>
        <fullName evidence="11">Cation/H+ exchanger transmembrane domain-containing protein</fullName>
    </recommendedName>
</protein>
<keyword evidence="7" id="KW-0406">Ion transport</keyword>
<accession>A0AA88UP73</accession>
<feature type="domain" description="Cation/H+ exchanger transmembrane" evidence="11">
    <location>
        <begin position="68"/>
        <end position="424"/>
    </location>
</feature>
<evidence type="ECO:0000313" key="12">
    <source>
        <dbReference type="EMBL" id="KAK2992354.1"/>
    </source>
</evidence>
<dbReference type="GO" id="GO:0006885">
    <property type="term" value="P:regulation of pH"/>
    <property type="evidence" value="ECO:0007669"/>
    <property type="project" value="TreeGrafter"/>
</dbReference>
<evidence type="ECO:0000259" key="11">
    <source>
        <dbReference type="Pfam" id="PF00999"/>
    </source>
</evidence>
<keyword evidence="5" id="KW-0630">Potassium</keyword>
<feature type="transmembrane region" description="Helical" evidence="10">
    <location>
        <begin position="221"/>
        <end position="244"/>
    </location>
</feature>
<feature type="transmembrane region" description="Helical" evidence="10">
    <location>
        <begin position="284"/>
        <end position="317"/>
    </location>
</feature>